<organism evidence="9 10">
    <name type="scientific">Nocardioides zhouii</name>
    <dbReference type="NCBI Taxonomy" id="1168729"/>
    <lineage>
        <taxon>Bacteria</taxon>
        <taxon>Bacillati</taxon>
        <taxon>Actinomycetota</taxon>
        <taxon>Actinomycetes</taxon>
        <taxon>Propionibacteriales</taxon>
        <taxon>Nocardioidaceae</taxon>
        <taxon>Nocardioides</taxon>
    </lineage>
</organism>
<reference evidence="9 10" key="1">
    <citation type="submission" date="2019-01" db="EMBL/GenBank/DDBJ databases">
        <title>Novel species of Nocardioides.</title>
        <authorList>
            <person name="Liu Q."/>
            <person name="X Y.-H."/>
        </authorList>
    </citation>
    <scope>NUCLEOTIDE SEQUENCE [LARGE SCALE GENOMIC DNA]</scope>
    <source>
        <strain evidence="9 10">HLT2-9</strain>
    </source>
</reference>
<name>A0A4Q2T0G9_9ACTN</name>
<dbReference type="NCBIfam" id="TIGR00731">
    <property type="entry name" value="bL25_bact_ctc"/>
    <property type="match status" value="1"/>
</dbReference>
<protein>
    <recommendedName>
        <fullName evidence="5">Large ribosomal subunit protein bL25</fullName>
    </recommendedName>
    <alternativeName>
        <fullName evidence="5">General stress protein CTC</fullName>
    </alternativeName>
</protein>
<dbReference type="InterPro" id="IPR029751">
    <property type="entry name" value="Ribosomal_L25_dom"/>
</dbReference>
<dbReference type="GO" id="GO:0008097">
    <property type="term" value="F:5S rRNA binding"/>
    <property type="evidence" value="ECO:0007669"/>
    <property type="project" value="InterPro"/>
</dbReference>
<dbReference type="InterPro" id="IPR020930">
    <property type="entry name" value="Ribosomal_uL5_bac-type"/>
</dbReference>
<comment type="similarity">
    <text evidence="5">Belongs to the bacterial ribosomal protein bL25 family. CTC subfamily.</text>
</comment>
<keyword evidence="10" id="KW-1185">Reference proteome</keyword>
<evidence type="ECO:0000256" key="4">
    <source>
        <dbReference type="ARBA" id="ARBA00023274"/>
    </source>
</evidence>
<dbReference type="Proteomes" id="UP000291101">
    <property type="component" value="Unassembled WGS sequence"/>
</dbReference>
<dbReference type="Pfam" id="PF01386">
    <property type="entry name" value="Ribosomal_L25p"/>
    <property type="match status" value="1"/>
</dbReference>
<evidence type="ECO:0000256" key="1">
    <source>
        <dbReference type="ARBA" id="ARBA00022730"/>
    </source>
</evidence>
<dbReference type="CDD" id="cd00495">
    <property type="entry name" value="Ribosomal_L25_TL5_CTC"/>
    <property type="match status" value="1"/>
</dbReference>
<accession>A0A4Q2T0G9</accession>
<dbReference type="InterPro" id="IPR037121">
    <property type="entry name" value="Ribosomal_bL25_C"/>
</dbReference>
<evidence type="ECO:0000256" key="6">
    <source>
        <dbReference type="SAM" id="Coils"/>
    </source>
</evidence>
<sequence>MSAPEKIATETRTEFGKGAARRIRRDNKIPAVIYGHGNDPIHVILPGHQTMMALKHGGANALLALDLDGTEQLALTKDVQVDPIRRVIEHLDFVAVRRGEKVTVDVPIHVVGEAGPDTLVVTENSVVSVEAEATHIPEFFEVSVEGAPAGTMIHAKDLNLPSGTTLLADEELLIVNVTEQISAEALEAELEEAEAEAGIEHDVSDAEIADAQVEAAAVDAAIESGDQESTDSE</sequence>
<feature type="domain" description="Large ribosomal subunit protein bL25 L25" evidence="7">
    <location>
        <begin position="8"/>
        <end position="93"/>
    </location>
</feature>
<dbReference type="EMBL" id="SDWV01000012">
    <property type="protein sequence ID" value="RYC10394.1"/>
    <property type="molecule type" value="Genomic_DNA"/>
</dbReference>
<evidence type="ECO:0000259" key="8">
    <source>
        <dbReference type="Pfam" id="PF14693"/>
    </source>
</evidence>
<feature type="coiled-coil region" evidence="6">
    <location>
        <begin position="176"/>
        <end position="203"/>
    </location>
</feature>
<evidence type="ECO:0000259" key="7">
    <source>
        <dbReference type="Pfam" id="PF01386"/>
    </source>
</evidence>
<keyword evidence="4 5" id="KW-0687">Ribonucleoprotein</keyword>
<keyword evidence="3 5" id="KW-0689">Ribosomal protein</keyword>
<dbReference type="InterPro" id="IPR011035">
    <property type="entry name" value="Ribosomal_bL25/Gln-tRNA_synth"/>
</dbReference>
<dbReference type="PANTHER" id="PTHR33284">
    <property type="entry name" value="RIBOSOMAL PROTEIN L25/GLN-TRNA SYNTHETASE, ANTI-CODON-BINDING DOMAIN-CONTAINING PROTEIN"/>
    <property type="match status" value="1"/>
</dbReference>
<dbReference type="GO" id="GO:0003735">
    <property type="term" value="F:structural constituent of ribosome"/>
    <property type="evidence" value="ECO:0007669"/>
    <property type="project" value="InterPro"/>
</dbReference>
<dbReference type="RefSeq" id="WP_129427264.1">
    <property type="nucleotide sequence ID" value="NZ_SDWV01000012.1"/>
</dbReference>
<dbReference type="HAMAP" id="MF_01334">
    <property type="entry name" value="Ribosomal_bL25_CTC"/>
    <property type="match status" value="1"/>
</dbReference>
<dbReference type="Gene3D" id="2.40.240.10">
    <property type="entry name" value="Ribosomal Protein L25, Chain P"/>
    <property type="match status" value="1"/>
</dbReference>
<comment type="caution">
    <text evidence="9">The sequence shown here is derived from an EMBL/GenBank/DDBJ whole genome shotgun (WGS) entry which is preliminary data.</text>
</comment>
<evidence type="ECO:0000256" key="3">
    <source>
        <dbReference type="ARBA" id="ARBA00022980"/>
    </source>
</evidence>
<dbReference type="OrthoDB" id="5242980at2"/>
<comment type="function">
    <text evidence="5">This is one of the proteins that binds to the 5S RNA in the ribosome where it forms part of the central protuberance.</text>
</comment>
<dbReference type="Gene3D" id="2.170.120.20">
    <property type="entry name" value="Ribosomal protein L25, beta domain"/>
    <property type="match status" value="1"/>
</dbReference>
<feature type="domain" description="Large ribosomal subunit protein bL25 beta" evidence="8">
    <location>
        <begin position="101"/>
        <end position="179"/>
    </location>
</feature>
<dbReference type="GO" id="GO:0006412">
    <property type="term" value="P:translation"/>
    <property type="evidence" value="ECO:0007669"/>
    <property type="project" value="UniProtKB-UniRule"/>
</dbReference>
<dbReference type="GO" id="GO:0022625">
    <property type="term" value="C:cytosolic large ribosomal subunit"/>
    <property type="evidence" value="ECO:0007669"/>
    <property type="project" value="TreeGrafter"/>
</dbReference>
<dbReference type="InterPro" id="IPR020056">
    <property type="entry name" value="Rbsml_bL25/Gln-tRNA_synth_N"/>
</dbReference>
<dbReference type="NCBIfam" id="NF004131">
    <property type="entry name" value="PRK05618.2-1"/>
    <property type="match status" value="1"/>
</dbReference>
<evidence type="ECO:0000256" key="2">
    <source>
        <dbReference type="ARBA" id="ARBA00022884"/>
    </source>
</evidence>
<dbReference type="AlphaFoldDB" id="A0A4Q2T0G9"/>
<gene>
    <name evidence="5" type="primary">rplY</name>
    <name evidence="5" type="synonym">ctc</name>
    <name evidence="9" type="ORF">EUA94_12740</name>
</gene>
<keyword evidence="2 5" id="KW-0694">RNA-binding</keyword>
<dbReference type="Pfam" id="PF14693">
    <property type="entry name" value="Ribosomal_TL5_C"/>
    <property type="match status" value="1"/>
</dbReference>
<dbReference type="InterPro" id="IPR001021">
    <property type="entry name" value="Ribosomal_bL25_long"/>
</dbReference>
<proteinExistence type="inferred from homology"/>
<dbReference type="InterPro" id="IPR020057">
    <property type="entry name" value="Ribosomal_bL25_b-dom"/>
</dbReference>
<dbReference type="SUPFAM" id="SSF50715">
    <property type="entry name" value="Ribosomal protein L25-like"/>
    <property type="match status" value="1"/>
</dbReference>
<comment type="subunit">
    <text evidence="5">Part of the 50S ribosomal subunit; part of the 5S rRNA/L5/L18/L25 subcomplex. Contacts the 5S rRNA. Binds to the 5S rRNA independently of L5 and L18.</text>
</comment>
<dbReference type="PANTHER" id="PTHR33284:SF1">
    <property type="entry name" value="RIBOSOMAL PROTEIN L25_GLN-TRNA SYNTHETASE, ANTI-CODON-BINDING DOMAIN-CONTAINING PROTEIN"/>
    <property type="match status" value="1"/>
</dbReference>
<evidence type="ECO:0000313" key="9">
    <source>
        <dbReference type="EMBL" id="RYC10394.1"/>
    </source>
</evidence>
<keyword evidence="1 5" id="KW-0699">rRNA-binding</keyword>
<evidence type="ECO:0000313" key="10">
    <source>
        <dbReference type="Proteomes" id="UP000291101"/>
    </source>
</evidence>
<evidence type="ECO:0000256" key="5">
    <source>
        <dbReference type="HAMAP-Rule" id="MF_01334"/>
    </source>
</evidence>
<keyword evidence="6" id="KW-0175">Coiled coil</keyword>